<proteinExistence type="predicted"/>
<comment type="caution">
    <text evidence="1">The sequence shown here is derived from an EMBL/GenBank/DDBJ whole genome shotgun (WGS) entry which is preliminary data.</text>
</comment>
<evidence type="ECO:0000313" key="1">
    <source>
        <dbReference type="EMBL" id="NVO32575.1"/>
    </source>
</evidence>
<dbReference type="AlphaFoldDB" id="A0A7Y7PR95"/>
<accession>A0A7Y7PR95</accession>
<name>A0A7Y7PR95_9BACT</name>
<dbReference type="EMBL" id="JABKAU010000032">
    <property type="protein sequence ID" value="NVO32575.1"/>
    <property type="molecule type" value="Genomic_DNA"/>
</dbReference>
<reference evidence="1 2" key="1">
    <citation type="submission" date="2020-05" db="EMBL/GenBank/DDBJ databases">
        <title>Hymenobacter terrestris sp. nov. and Hymenobacter lapidiphilus sp. nov., isolated from regoliths in Antarctica.</title>
        <authorList>
            <person name="Sedlacek I."/>
            <person name="Pantucek R."/>
            <person name="Zeman M."/>
            <person name="Holochova P."/>
            <person name="Kralova S."/>
            <person name="Stankova E."/>
            <person name="Sedo O."/>
            <person name="Micenkova L."/>
            <person name="Svec P."/>
            <person name="Gupta V."/>
            <person name="Sood U."/>
            <person name="Korpole U.S."/>
            <person name="Lal R."/>
        </authorList>
    </citation>
    <scope>NUCLEOTIDE SEQUENCE [LARGE SCALE GENOMIC DNA]</scope>
    <source>
        <strain evidence="1 2">P5342</strain>
    </source>
</reference>
<gene>
    <name evidence="1" type="ORF">HW554_15270</name>
</gene>
<organism evidence="1 2">
    <name type="scientific">Hymenobacter lapidiphilus</name>
    <dbReference type="NCBI Taxonomy" id="2608003"/>
    <lineage>
        <taxon>Bacteria</taxon>
        <taxon>Pseudomonadati</taxon>
        <taxon>Bacteroidota</taxon>
        <taxon>Cytophagia</taxon>
        <taxon>Cytophagales</taxon>
        <taxon>Hymenobacteraceae</taxon>
        <taxon>Hymenobacter</taxon>
    </lineage>
</organism>
<sequence>MVILVKSFGQLGNRLFLFAHLIANAAEHGYALANPCFGRYARYFVAPTSADFEGLPVRIPVLRRAWQERLLGGLLRLVQPPRVFQALAAAIRPLPASAQPLDLLYLDDNTGTFDMHEARFVAAARQRVVLLHGWCFRDRPSFLKHAALIRRLFEPVPVHSQAVAARIATCRRTAEVLVGVHIRRGDYATFADGQYYYDNPQYAHLMRQLLSQWSSSTRVEFLLCSDETLDLSAFEGLRVHCASGHFVEDLYALAACDYVLGPPSSFSMWSSFYGQTPLCHIHTPNQAINLADFAVFLDQ</sequence>
<evidence type="ECO:0008006" key="3">
    <source>
        <dbReference type="Google" id="ProtNLM"/>
    </source>
</evidence>
<keyword evidence="2" id="KW-1185">Reference proteome</keyword>
<evidence type="ECO:0000313" key="2">
    <source>
        <dbReference type="Proteomes" id="UP000565521"/>
    </source>
</evidence>
<dbReference type="RefSeq" id="WP_176909451.1">
    <property type="nucleotide sequence ID" value="NZ_JABKAU010000032.1"/>
</dbReference>
<protein>
    <recommendedName>
        <fullName evidence="3">Alpha-1,2-fucosyltransferase</fullName>
    </recommendedName>
</protein>
<dbReference type="Proteomes" id="UP000565521">
    <property type="component" value="Unassembled WGS sequence"/>
</dbReference>